<dbReference type="EMBL" id="LBOZ01000002">
    <property type="protein sequence ID" value="KKP48063.1"/>
    <property type="molecule type" value="Genomic_DNA"/>
</dbReference>
<accession>A0A0F9ZUM0</accession>
<gene>
    <name evidence="1" type="ORF">UR38_C0002G0166</name>
</gene>
<sequence length="71" mass="8030">MIFGATSYKDTKFGIIPRNKSIKLEIEGITKGLHFIDNLAGKRNLSITPELIKQIHKKSFGWIFPKWAGKG</sequence>
<dbReference type="Gene3D" id="1.10.3290.10">
    <property type="entry name" value="Fido-like domain"/>
    <property type="match status" value="1"/>
</dbReference>
<organism evidence="1 2">
    <name type="scientific">Candidatus Woesebacteria bacterium GW2011_GWA2_33_28</name>
    <dbReference type="NCBI Taxonomy" id="1618561"/>
    <lineage>
        <taxon>Bacteria</taxon>
        <taxon>Candidatus Woeseibacteriota</taxon>
    </lineage>
</organism>
<proteinExistence type="predicted"/>
<dbReference type="AlphaFoldDB" id="A0A0F9ZUM0"/>
<evidence type="ECO:0000313" key="1">
    <source>
        <dbReference type="EMBL" id="KKP48063.1"/>
    </source>
</evidence>
<dbReference type="Proteomes" id="UP000033995">
    <property type="component" value="Unassembled WGS sequence"/>
</dbReference>
<dbReference type="InterPro" id="IPR036597">
    <property type="entry name" value="Fido-like_dom_sf"/>
</dbReference>
<protein>
    <submittedName>
        <fullName evidence="1">Uncharacterized protein</fullName>
    </submittedName>
</protein>
<name>A0A0F9ZUM0_9BACT</name>
<evidence type="ECO:0000313" key="2">
    <source>
        <dbReference type="Proteomes" id="UP000033995"/>
    </source>
</evidence>
<comment type="caution">
    <text evidence="1">The sequence shown here is derived from an EMBL/GenBank/DDBJ whole genome shotgun (WGS) entry which is preliminary data.</text>
</comment>
<reference evidence="1 2" key="1">
    <citation type="journal article" date="2015" name="Nature">
        <title>rRNA introns, odd ribosomes, and small enigmatic genomes across a large radiation of phyla.</title>
        <authorList>
            <person name="Brown C.T."/>
            <person name="Hug L.A."/>
            <person name="Thomas B.C."/>
            <person name="Sharon I."/>
            <person name="Castelle C.J."/>
            <person name="Singh A."/>
            <person name="Wilkins M.J."/>
            <person name="Williams K.H."/>
            <person name="Banfield J.F."/>
        </authorList>
    </citation>
    <scope>NUCLEOTIDE SEQUENCE [LARGE SCALE GENOMIC DNA]</scope>
</reference>